<feature type="transmembrane region" description="Helical" evidence="2">
    <location>
        <begin position="340"/>
        <end position="360"/>
    </location>
</feature>
<feature type="transmembrane region" description="Helical" evidence="2">
    <location>
        <begin position="28"/>
        <end position="49"/>
    </location>
</feature>
<evidence type="ECO:0000313" key="3">
    <source>
        <dbReference type="EMBL" id="KIQ70534.1"/>
    </source>
</evidence>
<evidence type="ECO:0000256" key="2">
    <source>
        <dbReference type="SAM" id="Phobius"/>
    </source>
</evidence>
<protein>
    <submittedName>
        <fullName evidence="3">Uncharacterized protein</fullName>
    </submittedName>
</protein>
<accession>A0A0D0Q7V9</accession>
<keyword evidence="4" id="KW-1185">Reference proteome</keyword>
<name>A0A0D0Q7V9_9RHOB</name>
<proteinExistence type="predicted"/>
<reference evidence="3 4" key="1">
    <citation type="submission" date="2013-01" db="EMBL/GenBank/DDBJ databases">
        <authorList>
            <person name="Fiebig A."/>
            <person name="Goeker M."/>
            <person name="Klenk H.-P.P."/>
        </authorList>
    </citation>
    <scope>NUCLEOTIDE SEQUENCE [LARGE SCALE GENOMIC DNA]</scope>
    <source>
        <strain evidence="3 4">DSM 24838</strain>
    </source>
</reference>
<dbReference type="AlphaFoldDB" id="A0A0D0Q7V9"/>
<feature type="region of interest" description="Disordered" evidence="1">
    <location>
        <begin position="1"/>
        <end position="21"/>
    </location>
</feature>
<dbReference type="STRING" id="1123501.Wenmar_00910"/>
<sequence>MSTLAAPARPPEGRAARGTRRHGPVRGALVRLLTLAPVALTITALLLLLTQSPFTAPFVDRTADEARRQLTVALSREVTAEWVAAEMGAALEAGDLDRARLVAGLAERFGREVPPDLAEEYAALEEAETGLWATTRTCARCAADIAECPRLDLLAACGIPVEISPVGDANALRRAGVAWWREEEIDRLDVGLAIVGLGATTLVVASGGSSLTVKAGAGLLRVARRMDTLRPAFVADLSRLSDVGLRPARITPYLLGRAELDEVADMTRVAALGAVAADLGRIVERTSVADAVHLMRHVDGAEDAARVARAADVMGPQTRATFDALGKGRVFRALVRLTDLAIVAAAALYALVLQLALLAAERLGRATLRAFRDIVRGA</sequence>
<dbReference type="RefSeq" id="WP_018304276.1">
    <property type="nucleotide sequence ID" value="NZ_KB902312.1"/>
</dbReference>
<keyword evidence="2" id="KW-0812">Transmembrane</keyword>
<dbReference type="OrthoDB" id="7774819at2"/>
<comment type="caution">
    <text evidence="3">The sequence shown here is derived from an EMBL/GenBank/DDBJ whole genome shotgun (WGS) entry which is preliminary data.</text>
</comment>
<organism evidence="3 4">
    <name type="scientific">Wenxinia marina DSM 24838</name>
    <dbReference type="NCBI Taxonomy" id="1123501"/>
    <lineage>
        <taxon>Bacteria</taxon>
        <taxon>Pseudomonadati</taxon>
        <taxon>Pseudomonadota</taxon>
        <taxon>Alphaproteobacteria</taxon>
        <taxon>Rhodobacterales</taxon>
        <taxon>Roseobacteraceae</taxon>
        <taxon>Wenxinia</taxon>
    </lineage>
</organism>
<keyword evidence="2" id="KW-0472">Membrane</keyword>
<keyword evidence="2" id="KW-1133">Transmembrane helix</keyword>
<evidence type="ECO:0000313" key="4">
    <source>
        <dbReference type="Proteomes" id="UP000035100"/>
    </source>
</evidence>
<dbReference type="EMBL" id="AONG01000005">
    <property type="protein sequence ID" value="KIQ70534.1"/>
    <property type="molecule type" value="Genomic_DNA"/>
</dbReference>
<gene>
    <name evidence="3" type="ORF">Wenmar_00910</name>
</gene>
<evidence type="ECO:0000256" key="1">
    <source>
        <dbReference type="SAM" id="MobiDB-lite"/>
    </source>
</evidence>
<dbReference type="Proteomes" id="UP000035100">
    <property type="component" value="Unassembled WGS sequence"/>
</dbReference>